<reference evidence="1" key="1">
    <citation type="submission" date="2012-09" db="EMBL/GenBank/DDBJ databases">
        <authorList>
            <person name="Martin A.A."/>
        </authorList>
    </citation>
    <scope>NUCLEOTIDE SEQUENCE</scope>
</reference>
<proteinExistence type="predicted"/>
<dbReference type="Proteomes" id="UP000035642">
    <property type="component" value="Unassembled WGS sequence"/>
</dbReference>
<protein>
    <submittedName>
        <fullName evidence="2">Cadherin_4 domain-containing protein</fullName>
    </submittedName>
</protein>
<dbReference type="AlphaFoldDB" id="A0A0K0D1U6"/>
<name>A0A0K0D1U6_ANGCA</name>
<dbReference type="STRING" id="6313.A0A0K0D1U6"/>
<accession>A0A0K0D1U6</accession>
<keyword evidence="1" id="KW-1185">Reference proteome</keyword>
<organism evidence="1 2">
    <name type="scientific">Angiostrongylus cantonensis</name>
    <name type="common">Rat lungworm</name>
    <dbReference type="NCBI Taxonomy" id="6313"/>
    <lineage>
        <taxon>Eukaryota</taxon>
        <taxon>Metazoa</taxon>
        <taxon>Ecdysozoa</taxon>
        <taxon>Nematoda</taxon>
        <taxon>Chromadorea</taxon>
        <taxon>Rhabditida</taxon>
        <taxon>Rhabditina</taxon>
        <taxon>Rhabditomorpha</taxon>
        <taxon>Strongyloidea</taxon>
        <taxon>Metastrongylidae</taxon>
        <taxon>Angiostrongylus</taxon>
    </lineage>
</organism>
<sequence>MKSCIICLSGKSSACMGSDTACLISFKACGGERIGERSGSLCTRIKEHVVVFILVVDHGLLDVVACASSDAVDHGAFDVVVDGTFDPVVHGPFDVVVDGTFDPVVHGPFDVVGDGTFDPVDHGSFDVVVDGTFDPVVHGLFDVVVDGSFDASVGALVVITLKAFTQSPDSQCAGKNATHSSSFRQGLPEVYNSVPACAFLKYVASVVRCFFFLFKFSATYGCEKTHAAAAVSSHMLLAQPTAFVVARIS</sequence>
<reference evidence="2" key="2">
    <citation type="submission" date="2017-02" db="UniProtKB">
        <authorList>
            <consortium name="WormBaseParasite"/>
        </authorList>
    </citation>
    <scope>IDENTIFICATION</scope>
</reference>
<evidence type="ECO:0000313" key="2">
    <source>
        <dbReference type="WBParaSite" id="ACAC_0000404101-mRNA-1"/>
    </source>
</evidence>
<dbReference type="WBParaSite" id="ACAC_0000404101-mRNA-1">
    <property type="protein sequence ID" value="ACAC_0000404101-mRNA-1"/>
    <property type="gene ID" value="ACAC_0000404101"/>
</dbReference>
<evidence type="ECO:0000313" key="1">
    <source>
        <dbReference type="Proteomes" id="UP000035642"/>
    </source>
</evidence>